<dbReference type="Proteomes" id="UP001529510">
    <property type="component" value="Unassembled WGS sequence"/>
</dbReference>
<evidence type="ECO:0000313" key="3">
    <source>
        <dbReference type="Proteomes" id="UP001529510"/>
    </source>
</evidence>
<dbReference type="EMBL" id="JAMKFB020000002">
    <property type="protein sequence ID" value="KAL0200067.1"/>
    <property type="molecule type" value="Genomic_DNA"/>
</dbReference>
<protein>
    <submittedName>
        <fullName evidence="2">Uncharacterized protein</fullName>
    </submittedName>
</protein>
<sequence>MCGGVAAALVYDFLLSPKKEPFRKRLNVLKGTADPDPSETEALIEPRTPRSSS</sequence>
<name>A0ABD0RQB9_CIRMR</name>
<gene>
    <name evidence="2" type="ORF">M9458_003254</name>
</gene>
<feature type="non-terminal residue" evidence="2">
    <location>
        <position position="53"/>
    </location>
</feature>
<evidence type="ECO:0000256" key="1">
    <source>
        <dbReference type="SAM" id="MobiDB-lite"/>
    </source>
</evidence>
<organism evidence="2 3">
    <name type="scientific">Cirrhinus mrigala</name>
    <name type="common">Mrigala</name>
    <dbReference type="NCBI Taxonomy" id="683832"/>
    <lineage>
        <taxon>Eukaryota</taxon>
        <taxon>Metazoa</taxon>
        <taxon>Chordata</taxon>
        <taxon>Craniata</taxon>
        <taxon>Vertebrata</taxon>
        <taxon>Euteleostomi</taxon>
        <taxon>Actinopterygii</taxon>
        <taxon>Neopterygii</taxon>
        <taxon>Teleostei</taxon>
        <taxon>Ostariophysi</taxon>
        <taxon>Cypriniformes</taxon>
        <taxon>Cyprinidae</taxon>
        <taxon>Labeoninae</taxon>
        <taxon>Labeonini</taxon>
        <taxon>Cirrhinus</taxon>
    </lineage>
</organism>
<evidence type="ECO:0000313" key="2">
    <source>
        <dbReference type="EMBL" id="KAL0200067.1"/>
    </source>
</evidence>
<accession>A0ABD0RQB9</accession>
<keyword evidence="3" id="KW-1185">Reference proteome</keyword>
<comment type="caution">
    <text evidence="2">The sequence shown here is derived from an EMBL/GenBank/DDBJ whole genome shotgun (WGS) entry which is preliminary data.</text>
</comment>
<dbReference type="AlphaFoldDB" id="A0ABD0RQB9"/>
<feature type="region of interest" description="Disordered" evidence="1">
    <location>
        <begin position="29"/>
        <end position="53"/>
    </location>
</feature>
<proteinExistence type="predicted"/>
<reference evidence="2 3" key="1">
    <citation type="submission" date="2024-05" db="EMBL/GenBank/DDBJ databases">
        <title>Genome sequencing and assembly of Indian major carp, Cirrhinus mrigala (Hamilton, 1822).</title>
        <authorList>
            <person name="Mohindra V."/>
            <person name="Chowdhury L.M."/>
            <person name="Lal K."/>
            <person name="Jena J.K."/>
        </authorList>
    </citation>
    <scope>NUCLEOTIDE SEQUENCE [LARGE SCALE GENOMIC DNA]</scope>
    <source>
        <strain evidence="2">CM1030</strain>
        <tissue evidence="2">Blood</tissue>
    </source>
</reference>